<sequence>MFAYSKFSSILELGLGSPNSSCINIDVSLLINAISIVYALNPNLLVLRSMFLGFVTL</sequence>
<evidence type="ECO:0000313" key="1">
    <source>
        <dbReference type="EMBL" id="PRQ54966.1"/>
    </source>
</evidence>
<comment type="caution">
    <text evidence="1">The sequence shown here is derived from an EMBL/GenBank/DDBJ whole genome shotgun (WGS) entry which is preliminary data.</text>
</comment>
<dbReference type="AlphaFoldDB" id="A0A2P6S8I8"/>
<dbReference type="Gramene" id="PRQ54966">
    <property type="protein sequence ID" value="PRQ54966"/>
    <property type="gene ID" value="RchiOBHm_Chr1g0319421"/>
</dbReference>
<dbReference type="Proteomes" id="UP000238479">
    <property type="component" value="Chromosome 1"/>
</dbReference>
<evidence type="ECO:0000313" key="2">
    <source>
        <dbReference type="Proteomes" id="UP000238479"/>
    </source>
</evidence>
<accession>A0A2P6S8I8</accession>
<protein>
    <submittedName>
        <fullName evidence="1">Uncharacterized protein</fullName>
    </submittedName>
</protein>
<organism evidence="1 2">
    <name type="scientific">Rosa chinensis</name>
    <name type="common">China rose</name>
    <dbReference type="NCBI Taxonomy" id="74649"/>
    <lineage>
        <taxon>Eukaryota</taxon>
        <taxon>Viridiplantae</taxon>
        <taxon>Streptophyta</taxon>
        <taxon>Embryophyta</taxon>
        <taxon>Tracheophyta</taxon>
        <taxon>Spermatophyta</taxon>
        <taxon>Magnoliopsida</taxon>
        <taxon>eudicotyledons</taxon>
        <taxon>Gunneridae</taxon>
        <taxon>Pentapetalae</taxon>
        <taxon>rosids</taxon>
        <taxon>fabids</taxon>
        <taxon>Rosales</taxon>
        <taxon>Rosaceae</taxon>
        <taxon>Rosoideae</taxon>
        <taxon>Rosoideae incertae sedis</taxon>
        <taxon>Rosa</taxon>
    </lineage>
</organism>
<proteinExistence type="predicted"/>
<keyword evidence="2" id="KW-1185">Reference proteome</keyword>
<gene>
    <name evidence="1" type="ORF">RchiOBHm_Chr1g0319421</name>
</gene>
<reference evidence="1 2" key="1">
    <citation type="journal article" date="2018" name="Nat. Genet.">
        <title>The Rosa genome provides new insights in the design of modern roses.</title>
        <authorList>
            <person name="Bendahmane M."/>
        </authorList>
    </citation>
    <scope>NUCLEOTIDE SEQUENCE [LARGE SCALE GENOMIC DNA]</scope>
    <source>
        <strain evidence="2">cv. Old Blush</strain>
    </source>
</reference>
<dbReference type="EMBL" id="PDCK01000039">
    <property type="protein sequence ID" value="PRQ54966.1"/>
    <property type="molecule type" value="Genomic_DNA"/>
</dbReference>
<name>A0A2P6S8I8_ROSCH</name>